<accession>A0A6V8LHI2</accession>
<gene>
    <name evidence="1" type="ORF">Prum_093360</name>
</gene>
<keyword evidence="2" id="KW-1185">Reference proteome</keyword>
<evidence type="ECO:0000313" key="1">
    <source>
        <dbReference type="EMBL" id="GFJ95694.1"/>
    </source>
</evidence>
<dbReference type="EMBL" id="BLPG01000002">
    <property type="protein sequence ID" value="GFJ95694.1"/>
    <property type="molecule type" value="Genomic_DNA"/>
</dbReference>
<dbReference type="InterPro" id="IPR027417">
    <property type="entry name" value="P-loop_NTPase"/>
</dbReference>
<dbReference type="Proteomes" id="UP000482960">
    <property type="component" value="Unassembled WGS sequence"/>
</dbReference>
<organism evidence="1 2">
    <name type="scientific">Phytohabitans rumicis</name>
    <dbReference type="NCBI Taxonomy" id="1076125"/>
    <lineage>
        <taxon>Bacteria</taxon>
        <taxon>Bacillati</taxon>
        <taxon>Actinomycetota</taxon>
        <taxon>Actinomycetes</taxon>
        <taxon>Micromonosporales</taxon>
        <taxon>Micromonosporaceae</taxon>
    </lineage>
</organism>
<comment type="caution">
    <text evidence="1">The sequence shown here is derived from an EMBL/GenBank/DDBJ whole genome shotgun (WGS) entry which is preliminary data.</text>
</comment>
<evidence type="ECO:0008006" key="3">
    <source>
        <dbReference type="Google" id="ProtNLM"/>
    </source>
</evidence>
<name>A0A6V8LHI2_9ACTN</name>
<protein>
    <recommendedName>
        <fullName evidence="3">ABC transporter ATP-binding protein</fullName>
    </recommendedName>
</protein>
<sequence>MIVIAHRISSALRARRVLVLDGAGVALGDHATLLATSPLYRDLVGHWGLRALPNVR</sequence>
<evidence type="ECO:0000313" key="2">
    <source>
        <dbReference type="Proteomes" id="UP000482960"/>
    </source>
</evidence>
<reference evidence="1 2" key="1">
    <citation type="submission" date="2020-03" db="EMBL/GenBank/DDBJ databases">
        <title>Whole genome shotgun sequence of Phytohabitans rumicis NBRC 108638.</title>
        <authorList>
            <person name="Komaki H."/>
            <person name="Tamura T."/>
        </authorList>
    </citation>
    <scope>NUCLEOTIDE SEQUENCE [LARGE SCALE GENOMIC DNA]</scope>
    <source>
        <strain evidence="1 2">NBRC 108638</strain>
    </source>
</reference>
<dbReference type="SUPFAM" id="SSF52540">
    <property type="entry name" value="P-loop containing nucleoside triphosphate hydrolases"/>
    <property type="match status" value="1"/>
</dbReference>
<dbReference type="AlphaFoldDB" id="A0A6V8LHI2"/>
<proteinExistence type="predicted"/>
<reference evidence="1 2" key="2">
    <citation type="submission" date="2020-03" db="EMBL/GenBank/DDBJ databases">
        <authorList>
            <person name="Ichikawa N."/>
            <person name="Kimura A."/>
            <person name="Kitahashi Y."/>
            <person name="Uohara A."/>
        </authorList>
    </citation>
    <scope>NUCLEOTIDE SEQUENCE [LARGE SCALE GENOMIC DNA]</scope>
    <source>
        <strain evidence="1 2">NBRC 108638</strain>
    </source>
</reference>